<evidence type="ECO:0000313" key="3">
    <source>
        <dbReference type="Proteomes" id="UP000184356"/>
    </source>
</evidence>
<sequence>MQWISCTSEPNRKSRYNNSSAEAQVCGRSLPTTSAAVLDKRDRQRVDQMGQGLWCRPFSHPTQLYPNERHLKVVEENDRFRAWMGYLSAGIVDIQAGRTLHNLANILGFQFVRTLYTRLRVLL</sequence>
<evidence type="ECO:0000313" key="2">
    <source>
        <dbReference type="EMBL" id="OJJ51937.1"/>
    </source>
</evidence>
<keyword evidence="3" id="KW-1185">Reference proteome</keyword>
<evidence type="ECO:0000256" key="1">
    <source>
        <dbReference type="SAM" id="MobiDB-lite"/>
    </source>
</evidence>
<dbReference type="GeneID" id="63767428"/>
<dbReference type="VEuPathDB" id="FungiDB:ASPSYDRAFT_844717"/>
<dbReference type="Proteomes" id="UP000184356">
    <property type="component" value="Unassembled WGS sequence"/>
</dbReference>
<dbReference type="AlphaFoldDB" id="A0A1L9SXS7"/>
<organism evidence="2 3">
    <name type="scientific">Aspergillus sydowii CBS 593.65</name>
    <dbReference type="NCBI Taxonomy" id="1036612"/>
    <lineage>
        <taxon>Eukaryota</taxon>
        <taxon>Fungi</taxon>
        <taxon>Dikarya</taxon>
        <taxon>Ascomycota</taxon>
        <taxon>Pezizomycotina</taxon>
        <taxon>Eurotiomycetes</taxon>
        <taxon>Eurotiomycetidae</taxon>
        <taxon>Eurotiales</taxon>
        <taxon>Aspergillaceae</taxon>
        <taxon>Aspergillus</taxon>
        <taxon>Aspergillus subgen. Nidulantes</taxon>
    </lineage>
</organism>
<reference evidence="3" key="1">
    <citation type="journal article" date="2017" name="Genome Biol.">
        <title>Comparative genomics reveals high biological diversity and specific adaptations in the industrially and medically important fungal genus Aspergillus.</title>
        <authorList>
            <person name="de Vries R.P."/>
            <person name="Riley R."/>
            <person name="Wiebenga A."/>
            <person name="Aguilar-Osorio G."/>
            <person name="Amillis S."/>
            <person name="Uchima C.A."/>
            <person name="Anderluh G."/>
            <person name="Asadollahi M."/>
            <person name="Askin M."/>
            <person name="Barry K."/>
            <person name="Battaglia E."/>
            <person name="Bayram O."/>
            <person name="Benocci T."/>
            <person name="Braus-Stromeyer S.A."/>
            <person name="Caldana C."/>
            <person name="Canovas D."/>
            <person name="Cerqueira G.C."/>
            <person name="Chen F."/>
            <person name="Chen W."/>
            <person name="Choi C."/>
            <person name="Clum A."/>
            <person name="Dos Santos R.A."/>
            <person name="Damasio A.R."/>
            <person name="Diallinas G."/>
            <person name="Emri T."/>
            <person name="Fekete E."/>
            <person name="Flipphi M."/>
            <person name="Freyberg S."/>
            <person name="Gallo A."/>
            <person name="Gournas C."/>
            <person name="Habgood R."/>
            <person name="Hainaut M."/>
            <person name="Harispe M.L."/>
            <person name="Henrissat B."/>
            <person name="Hilden K.S."/>
            <person name="Hope R."/>
            <person name="Hossain A."/>
            <person name="Karabika E."/>
            <person name="Karaffa L."/>
            <person name="Karanyi Z."/>
            <person name="Krasevec N."/>
            <person name="Kuo A."/>
            <person name="Kusch H."/>
            <person name="LaButti K."/>
            <person name="Lagendijk E.L."/>
            <person name="Lapidus A."/>
            <person name="Levasseur A."/>
            <person name="Lindquist E."/>
            <person name="Lipzen A."/>
            <person name="Logrieco A.F."/>
            <person name="MacCabe A."/>
            <person name="Maekelae M.R."/>
            <person name="Malavazi I."/>
            <person name="Melin P."/>
            <person name="Meyer V."/>
            <person name="Mielnichuk N."/>
            <person name="Miskei M."/>
            <person name="Molnar A.P."/>
            <person name="Mule G."/>
            <person name="Ngan C.Y."/>
            <person name="Orejas M."/>
            <person name="Orosz E."/>
            <person name="Ouedraogo J.P."/>
            <person name="Overkamp K.M."/>
            <person name="Park H.-S."/>
            <person name="Perrone G."/>
            <person name="Piumi F."/>
            <person name="Punt P.J."/>
            <person name="Ram A.F."/>
            <person name="Ramon A."/>
            <person name="Rauscher S."/>
            <person name="Record E."/>
            <person name="Riano-Pachon D.M."/>
            <person name="Robert V."/>
            <person name="Roehrig J."/>
            <person name="Ruller R."/>
            <person name="Salamov A."/>
            <person name="Salih N.S."/>
            <person name="Samson R.A."/>
            <person name="Sandor E."/>
            <person name="Sanguinetti M."/>
            <person name="Schuetze T."/>
            <person name="Sepcic K."/>
            <person name="Shelest E."/>
            <person name="Sherlock G."/>
            <person name="Sophianopoulou V."/>
            <person name="Squina F.M."/>
            <person name="Sun H."/>
            <person name="Susca A."/>
            <person name="Todd R.B."/>
            <person name="Tsang A."/>
            <person name="Unkles S.E."/>
            <person name="van de Wiele N."/>
            <person name="van Rossen-Uffink D."/>
            <person name="Oliveira J.V."/>
            <person name="Vesth T.C."/>
            <person name="Visser J."/>
            <person name="Yu J.-H."/>
            <person name="Zhou M."/>
            <person name="Andersen M.R."/>
            <person name="Archer D.B."/>
            <person name="Baker S.E."/>
            <person name="Benoit I."/>
            <person name="Brakhage A.A."/>
            <person name="Braus G.H."/>
            <person name="Fischer R."/>
            <person name="Frisvad J.C."/>
            <person name="Goldman G.H."/>
            <person name="Houbraken J."/>
            <person name="Oakley B."/>
            <person name="Pocsi I."/>
            <person name="Scazzocchio C."/>
            <person name="Seiboth B."/>
            <person name="vanKuyk P.A."/>
            <person name="Wortman J."/>
            <person name="Dyer P.S."/>
            <person name="Grigoriev I.V."/>
        </authorList>
    </citation>
    <scope>NUCLEOTIDE SEQUENCE [LARGE SCALE GENOMIC DNA]</scope>
    <source>
        <strain evidence="3">CBS 593.65</strain>
    </source>
</reference>
<dbReference type="RefSeq" id="XP_040695743.1">
    <property type="nucleotide sequence ID" value="XM_040851355.1"/>
</dbReference>
<name>A0A1L9SXS7_9EURO</name>
<feature type="region of interest" description="Disordered" evidence="1">
    <location>
        <begin position="1"/>
        <end position="20"/>
    </location>
</feature>
<proteinExistence type="predicted"/>
<protein>
    <submittedName>
        <fullName evidence="2">Uncharacterized protein</fullName>
    </submittedName>
</protein>
<dbReference type="EMBL" id="KV878611">
    <property type="protein sequence ID" value="OJJ51937.1"/>
    <property type="molecule type" value="Genomic_DNA"/>
</dbReference>
<gene>
    <name evidence="2" type="ORF">ASPSYDRAFT_844717</name>
</gene>
<accession>A0A1L9SXS7</accession>